<sequence length="183" mass="18457">MTPVLLPADLAAAAPPMTSGQVVVTVIAALALLVGLLGIVVPVLPGSVLIVVGLLVWAIGMGSTTGWVVFAVGTVLAAAGMSAGWVLTGRRLKARQIPNRSIVIGLVAAVVGAFLIPVVGLLVGFVAGLLLSELARQRDLRAALSTSWTAVKATGLGILVEFGCGCLAVSTFAIGVWVQIASR</sequence>
<dbReference type="InterPro" id="IPR007403">
    <property type="entry name" value="DUF456"/>
</dbReference>
<accession>A0ABQ1NJ54</accession>
<feature type="transmembrane region" description="Helical" evidence="1">
    <location>
        <begin position="43"/>
        <end position="61"/>
    </location>
</feature>
<name>A0ABQ1NJ54_9MICC</name>
<keyword evidence="1" id="KW-0812">Transmembrane</keyword>
<keyword evidence="1" id="KW-0472">Membrane</keyword>
<dbReference type="EMBL" id="BMJI01000001">
    <property type="protein sequence ID" value="GGC78463.1"/>
    <property type="molecule type" value="Genomic_DNA"/>
</dbReference>
<feature type="transmembrane region" description="Helical" evidence="1">
    <location>
        <begin position="20"/>
        <end position="38"/>
    </location>
</feature>
<dbReference type="Pfam" id="PF04306">
    <property type="entry name" value="DUF456"/>
    <property type="match status" value="1"/>
</dbReference>
<evidence type="ECO:0000256" key="1">
    <source>
        <dbReference type="SAM" id="Phobius"/>
    </source>
</evidence>
<dbReference type="PANTHER" id="PTHR39165">
    <property type="entry name" value="IG HYPOTHETICAL 17883"/>
    <property type="match status" value="1"/>
</dbReference>
<evidence type="ECO:0000313" key="2">
    <source>
        <dbReference type="EMBL" id="GGC78463.1"/>
    </source>
</evidence>
<gene>
    <name evidence="2" type="ORF">GCM10011512_01300</name>
</gene>
<feature type="transmembrane region" description="Helical" evidence="1">
    <location>
        <begin position="151"/>
        <end position="178"/>
    </location>
</feature>
<dbReference type="Proteomes" id="UP000597761">
    <property type="component" value="Unassembled WGS sequence"/>
</dbReference>
<dbReference type="RefSeq" id="WP_229659666.1">
    <property type="nucleotide sequence ID" value="NZ_BMJI01000001.1"/>
</dbReference>
<proteinExistence type="predicted"/>
<organism evidence="2 3">
    <name type="scientific">Tersicoccus solisilvae</name>
    <dbReference type="NCBI Taxonomy" id="1882339"/>
    <lineage>
        <taxon>Bacteria</taxon>
        <taxon>Bacillati</taxon>
        <taxon>Actinomycetota</taxon>
        <taxon>Actinomycetes</taxon>
        <taxon>Micrococcales</taxon>
        <taxon>Micrococcaceae</taxon>
        <taxon>Tersicoccus</taxon>
    </lineage>
</organism>
<dbReference type="PANTHER" id="PTHR39165:SF1">
    <property type="entry name" value="DUF456 DOMAIN-CONTAINING PROTEIN"/>
    <property type="match status" value="1"/>
</dbReference>
<evidence type="ECO:0000313" key="3">
    <source>
        <dbReference type="Proteomes" id="UP000597761"/>
    </source>
</evidence>
<protein>
    <recommendedName>
        <fullName evidence="4">DUF456 domain-containing protein</fullName>
    </recommendedName>
</protein>
<keyword evidence="3" id="KW-1185">Reference proteome</keyword>
<evidence type="ECO:0008006" key="4">
    <source>
        <dbReference type="Google" id="ProtNLM"/>
    </source>
</evidence>
<feature type="transmembrane region" description="Helical" evidence="1">
    <location>
        <begin position="101"/>
        <end position="131"/>
    </location>
</feature>
<comment type="caution">
    <text evidence="2">The sequence shown here is derived from an EMBL/GenBank/DDBJ whole genome shotgun (WGS) entry which is preliminary data.</text>
</comment>
<feature type="transmembrane region" description="Helical" evidence="1">
    <location>
        <begin position="67"/>
        <end position="89"/>
    </location>
</feature>
<reference evidence="3" key="1">
    <citation type="journal article" date="2019" name="Int. J. Syst. Evol. Microbiol.">
        <title>The Global Catalogue of Microorganisms (GCM) 10K type strain sequencing project: providing services to taxonomists for standard genome sequencing and annotation.</title>
        <authorList>
            <consortium name="The Broad Institute Genomics Platform"/>
            <consortium name="The Broad Institute Genome Sequencing Center for Infectious Disease"/>
            <person name="Wu L."/>
            <person name="Ma J."/>
        </authorList>
    </citation>
    <scope>NUCLEOTIDE SEQUENCE [LARGE SCALE GENOMIC DNA]</scope>
    <source>
        <strain evidence="3">CGMCC 1.15480</strain>
    </source>
</reference>
<keyword evidence="1" id="KW-1133">Transmembrane helix</keyword>